<feature type="non-terminal residue" evidence="2">
    <location>
        <position position="242"/>
    </location>
</feature>
<name>A0ABN9S2V0_9DINO</name>
<evidence type="ECO:0000256" key="1">
    <source>
        <dbReference type="SAM" id="MobiDB-lite"/>
    </source>
</evidence>
<keyword evidence="3" id="KW-1185">Reference proteome</keyword>
<organism evidence="2 3">
    <name type="scientific">Prorocentrum cordatum</name>
    <dbReference type="NCBI Taxonomy" id="2364126"/>
    <lineage>
        <taxon>Eukaryota</taxon>
        <taxon>Sar</taxon>
        <taxon>Alveolata</taxon>
        <taxon>Dinophyceae</taxon>
        <taxon>Prorocentrales</taxon>
        <taxon>Prorocentraceae</taxon>
        <taxon>Prorocentrum</taxon>
    </lineage>
</organism>
<comment type="caution">
    <text evidence="2">The sequence shown here is derived from an EMBL/GenBank/DDBJ whole genome shotgun (WGS) entry which is preliminary data.</text>
</comment>
<proteinExistence type="predicted"/>
<evidence type="ECO:0000313" key="2">
    <source>
        <dbReference type="EMBL" id="CAK0826093.1"/>
    </source>
</evidence>
<feature type="compositionally biased region" description="Low complexity" evidence="1">
    <location>
        <begin position="25"/>
        <end position="34"/>
    </location>
</feature>
<feature type="region of interest" description="Disordered" evidence="1">
    <location>
        <begin position="53"/>
        <end position="125"/>
    </location>
</feature>
<feature type="non-terminal residue" evidence="2">
    <location>
        <position position="1"/>
    </location>
</feature>
<feature type="compositionally biased region" description="Polar residues" evidence="1">
    <location>
        <begin position="233"/>
        <end position="242"/>
    </location>
</feature>
<gene>
    <name evidence="2" type="ORF">PCOR1329_LOCUS26047</name>
</gene>
<accession>A0ABN9S2V0</accession>
<feature type="region of interest" description="Disordered" evidence="1">
    <location>
        <begin position="191"/>
        <end position="242"/>
    </location>
</feature>
<reference evidence="2" key="1">
    <citation type="submission" date="2023-10" db="EMBL/GenBank/DDBJ databases">
        <authorList>
            <person name="Chen Y."/>
            <person name="Shah S."/>
            <person name="Dougan E. K."/>
            <person name="Thang M."/>
            <person name="Chan C."/>
        </authorList>
    </citation>
    <scope>NUCLEOTIDE SEQUENCE [LARGE SCALE GENOMIC DNA]</scope>
</reference>
<sequence length="242" mass="24351">FGNFLVLEILSGDQGSGRLEHLQPGGLTTRGRGLTTGRALGGSLCAPLAAAAGHPHGAAGGLQGPPHRRGGPVSGFVADDGLVVRARQPLGREEERLPAGGPGGAGGPCQAAFQRGGPPNRALEDAHRPVQADGGVAGDAAAGRRPRSAATCVDGRRGLGARARCRAGDPARSVRARRPRPRAPVLVRTWRSGAPTKIGAAGSRPFSAPGGPRRASGSSRDDAGRKTCPGEAIQTSGVHASK</sequence>
<dbReference type="Proteomes" id="UP001189429">
    <property type="component" value="Unassembled WGS sequence"/>
</dbReference>
<protein>
    <submittedName>
        <fullName evidence="2">Uncharacterized protein</fullName>
    </submittedName>
</protein>
<feature type="region of interest" description="Disordered" evidence="1">
    <location>
        <begin position="15"/>
        <end position="34"/>
    </location>
</feature>
<dbReference type="EMBL" id="CAUYUJ010009194">
    <property type="protein sequence ID" value="CAK0826093.1"/>
    <property type="molecule type" value="Genomic_DNA"/>
</dbReference>
<evidence type="ECO:0000313" key="3">
    <source>
        <dbReference type="Proteomes" id="UP001189429"/>
    </source>
</evidence>